<comment type="caution">
    <text evidence="10">The sequence shown here is derived from an EMBL/GenBank/DDBJ whole genome shotgun (WGS) entry which is preliminary data.</text>
</comment>
<feature type="region of interest" description="Disordered" evidence="7">
    <location>
        <begin position="837"/>
        <end position="870"/>
    </location>
</feature>
<accession>A0ABQ6M9H6</accession>
<feature type="transmembrane region" description="Helical" evidence="8">
    <location>
        <begin position="298"/>
        <end position="319"/>
    </location>
</feature>
<evidence type="ECO:0000259" key="9">
    <source>
        <dbReference type="Pfam" id="PF16212"/>
    </source>
</evidence>
<dbReference type="InterPro" id="IPR018303">
    <property type="entry name" value="ATPase_P-typ_P_site"/>
</dbReference>
<keyword evidence="3" id="KW-0479">Metal-binding</keyword>
<dbReference type="InterPro" id="IPR023214">
    <property type="entry name" value="HAD_sf"/>
</dbReference>
<feature type="transmembrane region" description="Helical" evidence="8">
    <location>
        <begin position="213"/>
        <end position="238"/>
    </location>
</feature>
<gene>
    <name evidence="10" type="ORF">TeGR_g11442</name>
</gene>
<dbReference type="SUPFAM" id="SSF56784">
    <property type="entry name" value="HAD-like"/>
    <property type="match status" value="1"/>
</dbReference>
<dbReference type="InterPro" id="IPR023299">
    <property type="entry name" value="ATPase_P-typ_cyto_dom_N"/>
</dbReference>
<dbReference type="Gene3D" id="3.40.1110.10">
    <property type="entry name" value="Calcium-transporting ATPase, cytoplasmic domain N"/>
    <property type="match status" value="1"/>
</dbReference>
<feature type="domain" description="P-type ATPase C-terminal" evidence="9">
    <location>
        <begin position="1119"/>
        <end position="1397"/>
    </location>
</feature>
<dbReference type="PANTHER" id="PTHR24092:SF218">
    <property type="entry name" value="PHOSPHOLIPID-TRANSPORTING ATPASE"/>
    <property type="match status" value="1"/>
</dbReference>
<evidence type="ECO:0000256" key="8">
    <source>
        <dbReference type="SAM" id="Phobius"/>
    </source>
</evidence>
<feature type="region of interest" description="Disordered" evidence="7">
    <location>
        <begin position="472"/>
        <end position="503"/>
    </location>
</feature>
<dbReference type="InterPro" id="IPR036412">
    <property type="entry name" value="HAD-like_sf"/>
</dbReference>
<keyword evidence="4" id="KW-0460">Magnesium</keyword>
<feature type="transmembrane region" description="Helical" evidence="8">
    <location>
        <begin position="1183"/>
        <end position="1202"/>
    </location>
</feature>
<keyword evidence="6 8" id="KW-0472">Membrane</keyword>
<feature type="non-terminal residue" evidence="10">
    <location>
        <position position="1"/>
    </location>
</feature>
<comment type="subcellular location">
    <subcellularLocation>
        <location evidence="1">Membrane</location>
        <topology evidence="1">Multi-pass membrane protein</topology>
    </subcellularLocation>
</comment>
<feature type="transmembrane region" description="Helical" evidence="8">
    <location>
        <begin position="1369"/>
        <end position="1395"/>
    </location>
</feature>
<dbReference type="InterPro" id="IPR008250">
    <property type="entry name" value="ATPase_P-typ_transduc_dom_A_sf"/>
</dbReference>
<dbReference type="InterPro" id="IPR001757">
    <property type="entry name" value="P_typ_ATPase"/>
</dbReference>
<feature type="non-terminal residue" evidence="10">
    <location>
        <position position="1416"/>
    </location>
</feature>
<evidence type="ECO:0000313" key="11">
    <source>
        <dbReference type="Proteomes" id="UP001165060"/>
    </source>
</evidence>
<dbReference type="NCBIfam" id="TIGR01494">
    <property type="entry name" value="ATPase_P-type"/>
    <property type="match status" value="1"/>
</dbReference>
<feature type="region of interest" description="Disordered" evidence="7">
    <location>
        <begin position="381"/>
        <end position="441"/>
    </location>
</feature>
<dbReference type="SUPFAM" id="SSF81653">
    <property type="entry name" value="Calcium ATPase, transduction domain A"/>
    <property type="match status" value="1"/>
</dbReference>
<evidence type="ECO:0000256" key="2">
    <source>
        <dbReference type="ARBA" id="ARBA00022692"/>
    </source>
</evidence>
<dbReference type="SUPFAM" id="SSF81660">
    <property type="entry name" value="Metal cation-transporting ATPase, ATP-binding domain N"/>
    <property type="match status" value="1"/>
</dbReference>
<dbReference type="Proteomes" id="UP001165060">
    <property type="component" value="Unassembled WGS sequence"/>
</dbReference>
<keyword evidence="5 8" id="KW-1133">Transmembrane helix</keyword>
<evidence type="ECO:0000256" key="4">
    <source>
        <dbReference type="ARBA" id="ARBA00022842"/>
    </source>
</evidence>
<feature type="region of interest" description="Disordered" evidence="7">
    <location>
        <begin position="1"/>
        <end position="30"/>
    </location>
</feature>
<evidence type="ECO:0000256" key="3">
    <source>
        <dbReference type="ARBA" id="ARBA00022723"/>
    </source>
</evidence>
<evidence type="ECO:0000256" key="6">
    <source>
        <dbReference type="ARBA" id="ARBA00023136"/>
    </source>
</evidence>
<reference evidence="10 11" key="1">
    <citation type="journal article" date="2023" name="Commun. Biol.">
        <title>Genome analysis of Parmales, the sister group of diatoms, reveals the evolutionary specialization of diatoms from phago-mixotrophs to photoautotrophs.</title>
        <authorList>
            <person name="Ban H."/>
            <person name="Sato S."/>
            <person name="Yoshikawa S."/>
            <person name="Yamada K."/>
            <person name="Nakamura Y."/>
            <person name="Ichinomiya M."/>
            <person name="Sato N."/>
            <person name="Blanc-Mathieu R."/>
            <person name="Endo H."/>
            <person name="Kuwata A."/>
            <person name="Ogata H."/>
        </authorList>
    </citation>
    <scope>NUCLEOTIDE SEQUENCE [LARGE SCALE GENOMIC DNA]</scope>
</reference>
<dbReference type="PRINTS" id="PR00119">
    <property type="entry name" value="CATATPASE"/>
</dbReference>
<feature type="compositionally biased region" description="Pro residues" evidence="7">
    <location>
        <begin position="389"/>
        <end position="402"/>
    </location>
</feature>
<feature type="transmembrane region" description="Helical" evidence="8">
    <location>
        <begin position="1274"/>
        <end position="1297"/>
    </location>
</feature>
<keyword evidence="2 8" id="KW-0812">Transmembrane</keyword>
<dbReference type="InterPro" id="IPR023298">
    <property type="entry name" value="ATPase_P-typ_TM_dom_sf"/>
</dbReference>
<feature type="compositionally biased region" description="Basic and acidic residues" evidence="7">
    <location>
        <begin position="837"/>
        <end position="859"/>
    </location>
</feature>
<sequence length="1416" mass="154859">PPPPSPPLSSRHQSDRTTNGKLVRTLDLESDPTETSVVEVSKPCRSIQVGDLVLVSNREAVPADLVLLASSNEAGSAFVETSSIDGETNLKLRLSPKPPGERALCDSESLLATKLSLLSLCAEASPLLSAEHPNASVNTFSGSLSLSRPAAQPATVSLAAENLLVRGSVLRNTQYAVGVAVYTGADTKLVMNSRKAPSKLSNLDRLVNRAIKFIIVGLCVICTIGASVSTAFNTLAWIKSVGYIYPLQQPGAAFNLARPFSGCRNCFIPNANNASDPFPGEVNWFQAWFTYLTLFSNFVPLSLYVTLEVIIFTLMSFIAKDVNLYHAKNDTWATARSTAVSDLGQVKYVFSDKTGTLTENVMKLKRVGVAGLVFGKRVLQSRASRKNEPPSPLSTPLPPSPSSPSAFDPKFEAENSPSPTFTPASGASSKRNPPPPPYYPPLDNLLHSPSFDVEMFLRTLALCHTVVVEDTEGDASAETGDSFDAAPEGHSYQAESPDESALVNESSLQWDVQLIGSKSGCTVIEASFPTGLGALPGNSAGDPTEALKALVASSHASPPASPSVAGSRRTESWSLLATNKFDSTRKRMSVLMRSPPELGGLPVLFVKGADSAMLSPEVAVGGSWLLHEMGVEPDTDQEYDASGEGLDLEYLKHLLELQETLSEFATDGLRTLVLGARVLTEDEVRLWMVSYTDAVNTVGPSRDDRLMDVANDAERGLHIVGATGIEDKLQEGVPECIEDLHTAGVKVLVLTGDKKETAIEIGYATKLLVPTMDLVEYDDKMDKKKVHDEIIKEFLRLVKKGELPQFSRARLAKDTWEPGLAVKNFMRTTVLRKDRVMSKDEEKRATRAYADEHMREAARAEGSSRSLADLDGAPIESASSVDADEIEDLGPQPKSRIRNVFRRASTAKKLQSVIRETESGIGDDVSIADNVAASTARSTRLERLFSVDKAVRHGGLAKHSVYVGSPEKPKKIRLNKNLKKLRQRLSGNKAAGDQPDDGKISLSSRDLAHLNRSMDSENFLSQPDEKPESAVVITGKALGYIFGNVHLERMLFNIFSCQTSVIACRVSPKQKSLIVRLAKTNVYPRPVTLAIGDGANDVGMIQEAQIGIGISGLEGQQAVNAADFAIAQFRFLKELMLVHGRWNYIRMSKVCMYSFYKNAVLVLTMFFFQIYNHWCGRSQYEDYVVAMFNFFLGVPILAAGIFDRDITKMYARKHPETYVVGRENQDLSRRIIFRWTALAIVHGCVLYFFAAKIYSNGMSGYAVSYFANGSGGGLATFGTSLYTIMIISLTITALLNTKTWVVGVYSFKTGVGRLWDRIPYTLIGVFVTTIGLIAVAFGVYQQAFFANWSQVQGFFFLVPPHVFVYRPVWYLQLVVVCAVANLADVMFKCFGFFYYPSQTLVHQEISELERRALVKS</sequence>
<dbReference type="Gene3D" id="3.40.50.1000">
    <property type="entry name" value="HAD superfamily/HAD-like"/>
    <property type="match status" value="2"/>
</dbReference>
<evidence type="ECO:0000256" key="7">
    <source>
        <dbReference type="SAM" id="MobiDB-lite"/>
    </source>
</evidence>
<feature type="compositionally biased region" description="Polar residues" evidence="7">
    <location>
        <begin position="415"/>
        <end position="431"/>
    </location>
</feature>
<feature type="transmembrane region" description="Helical" evidence="8">
    <location>
        <begin position="1232"/>
        <end position="1254"/>
    </location>
</feature>
<dbReference type="Pfam" id="PF16212">
    <property type="entry name" value="PhoLip_ATPase_C"/>
    <property type="match status" value="1"/>
</dbReference>
<dbReference type="InterPro" id="IPR032630">
    <property type="entry name" value="P_typ_ATPase_c"/>
</dbReference>
<organism evidence="10 11">
    <name type="scientific">Tetraparma gracilis</name>
    <dbReference type="NCBI Taxonomy" id="2962635"/>
    <lineage>
        <taxon>Eukaryota</taxon>
        <taxon>Sar</taxon>
        <taxon>Stramenopiles</taxon>
        <taxon>Ochrophyta</taxon>
        <taxon>Bolidophyceae</taxon>
        <taxon>Parmales</taxon>
        <taxon>Triparmaceae</taxon>
        <taxon>Tetraparma</taxon>
    </lineage>
</organism>
<proteinExistence type="predicted"/>
<evidence type="ECO:0000313" key="10">
    <source>
        <dbReference type="EMBL" id="GMI22153.1"/>
    </source>
</evidence>
<dbReference type="PANTHER" id="PTHR24092">
    <property type="entry name" value="PROBABLE PHOSPHOLIPID-TRANSPORTING ATPASE"/>
    <property type="match status" value="1"/>
</dbReference>
<evidence type="ECO:0000256" key="5">
    <source>
        <dbReference type="ARBA" id="ARBA00022989"/>
    </source>
</evidence>
<dbReference type="SUPFAM" id="SSF81665">
    <property type="entry name" value="Calcium ATPase, transmembrane domain M"/>
    <property type="match status" value="1"/>
</dbReference>
<dbReference type="EMBL" id="BRYB01003879">
    <property type="protein sequence ID" value="GMI22153.1"/>
    <property type="molecule type" value="Genomic_DNA"/>
</dbReference>
<protein>
    <recommendedName>
        <fullName evidence="9">P-type ATPase C-terminal domain-containing protein</fullName>
    </recommendedName>
</protein>
<feature type="transmembrane region" description="Helical" evidence="8">
    <location>
        <begin position="1318"/>
        <end position="1340"/>
    </location>
</feature>
<dbReference type="Gene3D" id="2.70.150.10">
    <property type="entry name" value="Calcium-transporting ATPase, cytoplasmic transduction domain A"/>
    <property type="match status" value="1"/>
</dbReference>
<evidence type="ECO:0000256" key="1">
    <source>
        <dbReference type="ARBA" id="ARBA00004141"/>
    </source>
</evidence>
<name>A0ABQ6M9H6_9STRA</name>
<keyword evidence="11" id="KW-1185">Reference proteome</keyword>
<dbReference type="PROSITE" id="PS00154">
    <property type="entry name" value="ATPASE_E1_E2"/>
    <property type="match status" value="1"/>
</dbReference>